<dbReference type="EMBL" id="QEKW01000013">
    <property type="protein sequence ID" value="PVZ06349.1"/>
    <property type="molecule type" value="Genomic_DNA"/>
</dbReference>
<keyword evidence="2" id="KW-1133">Transmembrane helix</keyword>
<protein>
    <submittedName>
        <fullName evidence="3">Uncharacterized protein</fullName>
    </submittedName>
</protein>
<dbReference type="RefSeq" id="WP_243418279.1">
    <property type="nucleotide sequence ID" value="NZ_QEKW01000013.1"/>
</dbReference>
<evidence type="ECO:0000256" key="2">
    <source>
        <dbReference type="SAM" id="Phobius"/>
    </source>
</evidence>
<gene>
    <name evidence="3" type="ORF">C8D89_11387</name>
</gene>
<dbReference type="AlphaFoldDB" id="A0A2U1F2I9"/>
<reference evidence="3 4" key="1">
    <citation type="submission" date="2018-04" db="EMBL/GenBank/DDBJ databases">
        <title>Genomic Encyclopedia of Type Strains, Phase IV (KMG-IV): sequencing the most valuable type-strain genomes for metagenomic binning, comparative biology and taxonomic classification.</title>
        <authorList>
            <person name="Goeker M."/>
        </authorList>
    </citation>
    <scope>NUCLEOTIDE SEQUENCE [LARGE SCALE GENOMIC DNA]</scope>
    <source>
        <strain evidence="3 4">DSM 45771</strain>
    </source>
</reference>
<comment type="caution">
    <text evidence="3">The sequence shown here is derived from an EMBL/GenBank/DDBJ whole genome shotgun (WGS) entry which is preliminary data.</text>
</comment>
<sequence>MARRPSRPGALDGRGTATRLRVVTAWLWVPVALPPGLIVLMLLLDLLDRHLTRPRPTTEDAAPARGPAPRGEVVAGPREVTAGVAHRVA</sequence>
<dbReference type="Proteomes" id="UP000245639">
    <property type="component" value="Unassembled WGS sequence"/>
</dbReference>
<evidence type="ECO:0000256" key="1">
    <source>
        <dbReference type="SAM" id="MobiDB-lite"/>
    </source>
</evidence>
<evidence type="ECO:0000313" key="3">
    <source>
        <dbReference type="EMBL" id="PVZ06349.1"/>
    </source>
</evidence>
<evidence type="ECO:0000313" key="4">
    <source>
        <dbReference type="Proteomes" id="UP000245639"/>
    </source>
</evidence>
<feature type="region of interest" description="Disordered" evidence="1">
    <location>
        <begin position="54"/>
        <end position="89"/>
    </location>
</feature>
<name>A0A2U1F2I9_9PSEU</name>
<feature type="compositionally biased region" description="Low complexity" evidence="1">
    <location>
        <begin position="61"/>
        <end position="71"/>
    </location>
</feature>
<keyword evidence="4" id="KW-1185">Reference proteome</keyword>
<keyword evidence="2" id="KW-0472">Membrane</keyword>
<accession>A0A2U1F2I9</accession>
<feature type="transmembrane region" description="Helical" evidence="2">
    <location>
        <begin position="25"/>
        <end position="47"/>
    </location>
</feature>
<keyword evidence="2" id="KW-0812">Transmembrane</keyword>
<proteinExistence type="predicted"/>
<organism evidence="3 4">
    <name type="scientific">Actinomycetospora cinnamomea</name>
    <dbReference type="NCBI Taxonomy" id="663609"/>
    <lineage>
        <taxon>Bacteria</taxon>
        <taxon>Bacillati</taxon>
        <taxon>Actinomycetota</taxon>
        <taxon>Actinomycetes</taxon>
        <taxon>Pseudonocardiales</taxon>
        <taxon>Pseudonocardiaceae</taxon>
        <taxon>Actinomycetospora</taxon>
    </lineage>
</organism>